<sequence>MERKRYRLMLLFVCFSLFSVAQNNYSTNIYESFISGKMENWEAAVDEMESKKSTEAVNLLDLINYQYGYIGWCLGNDKKKDARHYLEMMEKNLELLKKEKGETANYHAYNAAAYGFKIGLSLWRAPFFGPKSMDHAEMAIEKDSTNLQANIEMGNIWNHMPEMFGGSTEKAMHYYLKAIEIFEKQEEEKQTQKWMYLNLLATVGQIENHEGNEEKALLFYKKALNIEPRFIWVKNELLPSLK</sequence>
<dbReference type="InterPro" id="IPR011990">
    <property type="entry name" value="TPR-like_helical_dom_sf"/>
</dbReference>
<dbReference type="EMBL" id="FQZE01000002">
    <property type="protein sequence ID" value="SHI44595.1"/>
    <property type="molecule type" value="Genomic_DNA"/>
</dbReference>
<accession>A0A1M6B7A6</accession>
<feature type="chain" id="PRO_5012997182" evidence="2">
    <location>
        <begin position="22"/>
        <end position="242"/>
    </location>
</feature>
<dbReference type="RefSeq" id="WP_139279436.1">
    <property type="nucleotide sequence ID" value="NZ_FQZE01000002.1"/>
</dbReference>
<protein>
    <submittedName>
        <fullName evidence="3">Tetratricopeptide repeat-containing protein</fullName>
    </submittedName>
</protein>
<dbReference type="SUPFAM" id="SSF48452">
    <property type="entry name" value="TPR-like"/>
    <property type="match status" value="1"/>
</dbReference>
<organism evidence="3 4">
    <name type="scientific">Tangfeifania diversioriginum</name>
    <dbReference type="NCBI Taxonomy" id="1168035"/>
    <lineage>
        <taxon>Bacteria</taxon>
        <taxon>Pseudomonadati</taxon>
        <taxon>Bacteroidota</taxon>
        <taxon>Bacteroidia</taxon>
        <taxon>Marinilabiliales</taxon>
        <taxon>Prolixibacteraceae</taxon>
        <taxon>Tangfeifania</taxon>
    </lineage>
</organism>
<evidence type="ECO:0000256" key="2">
    <source>
        <dbReference type="SAM" id="SignalP"/>
    </source>
</evidence>
<dbReference type="AlphaFoldDB" id="A0A1M6B7A6"/>
<evidence type="ECO:0000256" key="1">
    <source>
        <dbReference type="PROSITE-ProRule" id="PRU00339"/>
    </source>
</evidence>
<dbReference type="InterPro" id="IPR019734">
    <property type="entry name" value="TPR_rpt"/>
</dbReference>
<proteinExistence type="predicted"/>
<dbReference type="OrthoDB" id="1494029at2"/>
<name>A0A1M6B7A6_9BACT</name>
<dbReference type="Gene3D" id="1.25.40.10">
    <property type="entry name" value="Tetratricopeptide repeat domain"/>
    <property type="match status" value="1"/>
</dbReference>
<keyword evidence="4" id="KW-1185">Reference proteome</keyword>
<keyword evidence="2" id="KW-0732">Signal</keyword>
<feature type="repeat" description="TPR" evidence="1">
    <location>
        <begin position="197"/>
        <end position="230"/>
    </location>
</feature>
<gene>
    <name evidence="3" type="ORF">SAMN05444280_102112</name>
</gene>
<evidence type="ECO:0000313" key="3">
    <source>
        <dbReference type="EMBL" id="SHI44595.1"/>
    </source>
</evidence>
<reference evidence="3 4" key="1">
    <citation type="submission" date="2016-11" db="EMBL/GenBank/DDBJ databases">
        <authorList>
            <person name="Jaros S."/>
            <person name="Januszkiewicz K."/>
            <person name="Wedrychowicz H."/>
        </authorList>
    </citation>
    <scope>NUCLEOTIDE SEQUENCE [LARGE SCALE GENOMIC DNA]</scope>
    <source>
        <strain evidence="3 4">DSM 27063</strain>
    </source>
</reference>
<dbReference type="STRING" id="1168035.SAMN05444280_102112"/>
<feature type="signal peptide" evidence="2">
    <location>
        <begin position="1"/>
        <end position="21"/>
    </location>
</feature>
<keyword evidence="1" id="KW-0802">TPR repeat</keyword>
<dbReference type="PROSITE" id="PS50005">
    <property type="entry name" value="TPR"/>
    <property type="match status" value="1"/>
</dbReference>
<evidence type="ECO:0000313" key="4">
    <source>
        <dbReference type="Proteomes" id="UP000184050"/>
    </source>
</evidence>
<dbReference type="Proteomes" id="UP000184050">
    <property type="component" value="Unassembled WGS sequence"/>
</dbReference>